<keyword evidence="1" id="KW-0812">Transmembrane</keyword>
<evidence type="ECO:0000313" key="2">
    <source>
        <dbReference type="EMBL" id="MCS3902858.1"/>
    </source>
</evidence>
<keyword evidence="1" id="KW-1133">Transmembrane helix</keyword>
<sequence length="124" mass="13805">MNLSELLRWQWSAYPSTHTHRVNLLVHVVTWPFFVSGSLMIVAGIILLQPALTLLGLLGTSGAAMAQLQSHRFEPQAPARFSSPWDLIRRFLAEQFVTFPRFLLSGGFAAAWRRAGHAPGDANH</sequence>
<protein>
    <recommendedName>
        <fullName evidence="4">Terminase</fullName>
    </recommendedName>
</protein>
<dbReference type="Proteomes" id="UP001204445">
    <property type="component" value="Unassembled WGS sequence"/>
</dbReference>
<organism evidence="2 3">
    <name type="scientific">Methylohalomonas lacus</name>
    <dbReference type="NCBI Taxonomy" id="398773"/>
    <lineage>
        <taxon>Bacteria</taxon>
        <taxon>Pseudomonadati</taxon>
        <taxon>Pseudomonadota</taxon>
        <taxon>Gammaproteobacteria</taxon>
        <taxon>Methylohalomonadales</taxon>
        <taxon>Methylohalomonadaceae</taxon>
        <taxon>Methylohalomonas</taxon>
    </lineage>
</organism>
<proteinExistence type="predicted"/>
<reference evidence="2" key="1">
    <citation type="submission" date="2022-08" db="EMBL/GenBank/DDBJ databases">
        <title>Genomic Encyclopedia of Type Strains, Phase III (KMG-III): the genomes of soil and plant-associated and newly described type strains.</title>
        <authorList>
            <person name="Whitman W."/>
        </authorList>
    </citation>
    <scope>NUCLEOTIDE SEQUENCE</scope>
    <source>
        <strain evidence="2">HMT 1</strain>
    </source>
</reference>
<feature type="transmembrane region" description="Helical" evidence="1">
    <location>
        <begin position="24"/>
        <end position="48"/>
    </location>
</feature>
<gene>
    <name evidence="2" type="ORF">J2T55_000866</name>
</gene>
<evidence type="ECO:0000313" key="3">
    <source>
        <dbReference type="Proteomes" id="UP001204445"/>
    </source>
</evidence>
<keyword evidence="1" id="KW-0472">Membrane</keyword>
<accession>A0AAE3L3V8</accession>
<dbReference type="RefSeq" id="WP_259054457.1">
    <property type="nucleotide sequence ID" value="NZ_JANUCT010000005.1"/>
</dbReference>
<comment type="caution">
    <text evidence="2">The sequence shown here is derived from an EMBL/GenBank/DDBJ whole genome shotgun (WGS) entry which is preliminary data.</text>
</comment>
<dbReference type="AlphaFoldDB" id="A0AAE3L3V8"/>
<keyword evidence="3" id="KW-1185">Reference proteome</keyword>
<name>A0AAE3L3V8_9GAMM</name>
<evidence type="ECO:0000256" key="1">
    <source>
        <dbReference type="SAM" id="Phobius"/>
    </source>
</evidence>
<evidence type="ECO:0008006" key="4">
    <source>
        <dbReference type="Google" id="ProtNLM"/>
    </source>
</evidence>
<dbReference type="EMBL" id="JANUCT010000005">
    <property type="protein sequence ID" value="MCS3902858.1"/>
    <property type="molecule type" value="Genomic_DNA"/>
</dbReference>